<dbReference type="Proteomes" id="UP000199214">
    <property type="component" value="Unassembled WGS sequence"/>
</dbReference>
<protein>
    <recommendedName>
        <fullName evidence="3">Helix-turn-helix domain-containing protein</fullName>
    </recommendedName>
</protein>
<sequence length="83" mass="9296">MRQASTGDLAPDQMVRNSFDTDGAADYIGCSAGYLIKLRGEGGGPAFHRLFKRKGITYYRADIDQWLASRRFSSTAEYPETLR</sequence>
<dbReference type="EMBL" id="FNZZ01000005">
    <property type="protein sequence ID" value="SEL80986.1"/>
    <property type="molecule type" value="Genomic_DNA"/>
</dbReference>
<evidence type="ECO:0008006" key="3">
    <source>
        <dbReference type="Google" id="ProtNLM"/>
    </source>
</evidence>
<proteinExistence type="predicted"/>
<gene>
    <name evidence="1" type="ORF">SAMN05216382_2697</name>
</gene>
<dbReference type="RefSeq" id="WP_245708507.1">
    <property type="nucleotide sequence ID" value="NZ_FNZZ01000005.1"/>
</dbReference>
<reference evidence="2" key="1">
    <citation type="submission" date="2016-10" db="EMBL/GenBank/DDBJ databases">
        <authorList>
            <person name="Varghese N."/>
            <person name="Submissions S."/>
        </authorList>
    </citation>
    <scope>NUCLEOTIDE SEQUENCE [LARGE SCALE GENOMIC DNA]</scope>
    <source>
        <strain evidence="2">JS21-1</strain>
    </source>
</reference>
<evidence type="ECO:0000313" key="1">
    <source>
        <dbReference type="EMBL" id="SEL80986.1"/>
    </source>
</evidence>
<dbReference type="AlphaFoldDB" id="A0A1H7T9Q8"/>
<dbReference type="STRING" id="1855283.SAMN05216382_2697"/>
<keyword evidence="2" id="KW-1185">Reference proteome</keyword>
<name>A0A1H7T9Q8_9SPHN</name>
<evidence type="ECO:0000313" key="2">
    <source>
        <dbReference type="Proteomes" id="UP000199214"/>
    </source>
</evidence>
<accession>A0A1H7T9Q8</accession>
<organism evidence="1 2">
    <name type="scientific">Sphingomonas palmae</name>
    <dbReference type="NCBI Taxonomy" id="1855283"/>
    <lineage>
        <taxon>Bacteria</taxon>
        <taxon>Pseudomonadati</taxon>
        <taxon>Pseudomonadota</taxon>
        <taxon>Alphaproteobacteria</taxon>
        <taxon>Sphingomonadales</taxon>
        <taxon>Sphingomonadaceae</taxon>
        <taxon>Sphingomonas</taxon>
    </lineage>
</organism>